<evidence type="ECO:0000313" key="5">
    <source>
        <dbReference type="EMBL" id="CAH0367001.1"/>
    </source>
</evidence>
<proteinExistence type="inferred from homology"/>
<reference evidence="5" key="1">
    <citation type="submission" date="2021-11" db="EMBL/GenBank/DDBJ databases">
        <authorList>
            <consortium name="Genoscope - CEA"/>
            <person name="William W."/>
        </authorList>
    </citation>
    <scope>NUCLEOTIDE SEQUENCE</scope>
</reference>
<dbReference type="Gene3D" id="2.60.120.620">
    <property type="entry name" value="q2cbj1_9rhob like domain"/>
    <property type="match status" value="1"/>
</dbReference>
<protein>
    <recommendedName>
        <fullName evidence="4">Fe2OG dioxygenase domain-containing protein</fullName>
    </recommendedName>
</protein>
<dbReference type="GO" id="GO:0046872">
    <property type="term" value="F:metal ion binding"/>
    <property type="evidence" value="ECO:0007669"/>
    <property type="project" value="UniProtKB-KW"/>
</dbReference>
<keyword evidence="1" id="KW-0560">Oxidoreductase</keyword>
<comment type="similarity">
    <text evidence="1">Belongs to the iron/ascorbate-dependent oxidoreductase family.</text>
</comment>
<dbReference type="PROSITE" id="PS51471">
    <property type="entry name" value="FE2OG_OXY"/>
    <property type="match status" value="1"/>
</dbReference>
<evidence type="ECO:0000256" key="2">
    <source>
        <dbReference type="SAM" id="MobiDB-lite"/>
    </source>
</evidence>
<evidence type="ECO:0000256" key="1">
    <source>
        <dbReference type="RuleBase" id="RU003682"/>
    </source>
</evidence>
<dbReference type="Proteomes" id="UP000789595">
    <property type="component" value="Unassembled WGS sequence"/>
</dbReference>
<feature type="region of interest" description="Disordered" evidence="2">
    <location>
        <begin position="391"/>
        <end position="410"/>
    </location>
</feature>
<evidence type="ECO:0000313" key="6">
    <source>
        <dbReference type="Proteomes" id="UP000789595"/>
    </source>
</evidence>
<dbReference type="AlphaFoldDB" id="A0A8J2WYN8"/>
<dbReference type="InterPro" id="IPR005123">
    <property type="entry name" value="Oxoglu/Fe-dep_dioxygenase_dom"/>
</dbReference>
<feature type="signal peptide" evidence="3">
    <location>
        <begin position="1"/>
        <end position="16"/>
    </location>
</feature>
<keyword evidence="1" id="KW-0479">Metal-binding</keyword>
<accession>A0A8J2WYN8</accession>
<dbReference type="OrthoDB" id="5952526at2759"/>
<keyword evidence="6" id="KW-1185">Reference proteome</keyword>
<feature type="domain" description="Fe2OG dioxygenase" evidence="4">
    <location>
        <begin position="259"/>
        <end position="379"/>
    </location>
</feature>
<dbReference type="GO" id="GO:0016491">
    <property type="term" value="F:oxidoreductase activity"/>
    <property type="evidence" value="ECO:0007669"/>
    <property type="project" value="UniProtKB-KW"/>
</dbReference>
<dbReference type="Pfam" id="PF13640">
    <property type="entry name" value="2OG-FeII_Oxy_3"/>
    <property type="match status" value="1"/>
</dbReference>
<dbReference type="EMBL" id="CAKKNE010000001">
    <property type="protein sequence ID" value="CAH0367001.1"/>
    <property type="molecule type" value="Genomic_DNA"/>
</dbReference>
<dbReference type="InterPro" id="IPR044862">
    <property type="entry name" value="Pro_4_hyd_alph_FE2OG_OXY"/>
</dbReference>
<evidence type="ECO:0000256" key="3">
    <source>
        <dbReference type="SAM" id="SignalP"/>
    </source>
</evidence>
<organism evidence="5 6">
    <name type="scientific">Pelagomonas calceolata</name>
    <dbReference type="NCBI Taxonomy" id="35677"/>
    <lineage>
        <taxon>Eukaryota</taxon>
        <taxon>Sar</taxon>
        <taxon>Stramenopiles</taxon>
        <taxon>Ochrophyta</taxon>
        <taxon>Pelagophyceae</taxon>
        <taxon>Pelagomonadales</taxon>
        <taxon>Pelagomonadaceae</taxon>
        <taxon>Pelagomonas</taxon>
    </lineage>
</organism>
<sequence>MHRRAALITAIAVASALSGGSVPQGVRRVAVSDGVRQPEVDALINAARDCVGVSYASTRIDNTRRCALFESLDDIEPLIEYWDEIGGAPLLMLADDQSWDDSCNVTARAAAAVDKFAAQHALLKSLSTRPTAAKHVVAENVAIDGSYVDHGGDRWFDTSRVAAVDGLVDEALSASLLKAMRARPDGVDKRSWRRGALRDVVDGESLSSAGACWGLSSARLKSLYASDAVMELQSRIVAYLERCNDEVLVSALPEAALGDAVGPIAANAPVHGDEYGWHIDADPMLLPPGPFTDFFGRAPNRAPGCPRFVSALVYPVPEWQPDWGAPTEFLDPPTGETIAIEPRPGRVVFLDQDVSHRVCAPTAAACSRPRYSLVMKLVLHAPGAVARFAPDPPDTVVGSARPPADAIDAS</sequence>
<comment type="caution">
    <text evidence="5">The sequence shown here is derived from an EMBL/GenBank/DDBJ whole genome shotgun (WGS) entry which is preliminary data.</text>
</comment>
<gene>
    <name evidence="5" type="ORF">PECAL_1P35180</name>
</gene>
<name>A0A8J2WYN8_9STRA</name>
<feature type="chain" id="PRO_5035233277" description="Fe2OG dioxygenase domain-containing protein" evidence="3">
    <location>
        <begin position="17"/>
        <end position="410"/>
    </location>
</feature>
<evidence type="ECO:0000259" key="4">
    <source>
        <dbReference type="PROSITE" id="PS51471"/>
    </source>
</evidence>
<keyword evidence="1" id="KW-0408">Iron</keyword>
<keyword evidence="3" id="KW-0732">Signal</keyword>